<keyword evidence="3" id="KW-1185">Reference proteome</keyword>
<dbReference type="AlphaFoldDB" id="A0ABD2ZTX2"/>
<protein>
    <submittedName>
        <fullName evidence="2">Uncharacterized protein</fullName>
    </submittedName>
</protein>
<evidence type="ECO:0000313" key="3">
    <source>
        <dbReference type="Proteomes" id="UP001630127"/>
    </source>
</evidence>
<sequence length="99" mass="10774">MACYLAVRQRRLLLAAKLQSDERSITEVDDETASETSSSFSGMSAYTAGTRRGSAASISSTSTKGSGRQRNKGKICAGSLADSHLYKHFLVGRWLWLNI</sequence>
<accession>A0ABD2ZTX2</accession>
<gene>
    <name evidence="2" type="ORF">ACH5RR_019207</name>
</gene>
<dbReference type="PANTHER" id="PTHR12747:SF0">
    <property type="entry name" value="ELONGATOR COMPLEX PROTEIN 1"/>
    <property type="match status" value="1"/>
</dbReference>
<dbReference type="PANTHER" id="PTHR12747">
    <property type="entry name" value="ELONGATOR COMPLEX PROTEIN 1"/>
    <property type="match status" value="1"/>
</dbReference>
<dbReference type="InterPro" id="IPR006849">
    <property type="entry name" value="Elp1"/>
</dbReference>
<dbReference type="EMBL" id="JBJUIK010000008">
    <property type="protein sequence ID" value="KAL3521058.1"/>
    <property type="molecule type" value="Genomic_DNA"/>
</dbReference>
<feature type="region of interest" description="Disordered" evidence="1">
    <location>
        <begin position="21"/>
        <end position="73"/>
    </location>
</feature>
<dbReference type="Proteomes" id="UP001630127">
    <property type="component" value="Unassembled WGS sequence"/>
</dbReference>
<organism evidence="2 3">
    <name type="scientific">Cinchona calisaya</name>
    <dbReference type="NCBI Taxonomy" id="153742"/>
    <lineage>
        <taxon>Eukaryota</taxon>
        <taxon>Viridiplantae</taxon>
        <taxon>Streptophyta</taxon>
        <taxon>Embryophyta</taxon>
        <taxon>Tracheophyta</taxon>
        <taxon>Spermatophyta</taxon>
        <taxon>Magnoliopsida</taxon>
        <taxon>eudicotyledons</taxon>
        <taxon>Gunneridae</taxon>
        <taxon>Pentapetalae</taxon>
        <taxon>asterids</taxon>
        <taxon>lamiids</taxon>
        <taxon>Gentianales</taxon>
        <taxon>Rubiaceae</taxon>
        <taxon>Cinchonoideae</taxon>
        <taxon>Cinchoneae</taxon>
        <taxon>Cinchona</taxon>
    </lineage>
</organism>
<comment type="caution">
    <text evidence="2">The sequence shown here is derived from an EMBL/GenBank/DDBJ whole genome shotgun (WGS) entry which is preliminary data.</text>
</comment>
<name>A0ABD2ZTX2_9GENT</name>
<evidence type="ECO:0000256" key="1">
    <source>
        <dbReference type="SAM" id="MobiDB-lite"/>
    </source>
</evidence>
<feature type="compositionally biased region" description="Polar residues" evidence="1">
    <location>
        <begin position="34"/>
        <end position="44"/>
    </location>
</feature>
<reference evidence="2 3" key="1">
    <citation type="submission" date="2024-11" db="EMBL/GenBank/DDBJ databases">
        <title>A near-complete genome assembly of Cinchona calisaya.</title>
        <authorList>
            <person name="Lian D.C."/>
            <person name="Zhao X.W."/>
            <person name="Wei L."/>
        </authorList>
    </citation>
    <scope>NUCLEOTIDE SEQUENCE [LARGE SCALE GENOMIC DNA]</scope>
    <source>
        <tissue evidence="2">Nenye</tissue>
    </source>
</reference>
<feature type="compositionally biased region" description="Polar residues" evidence="1">
    <location>
        <begin position="56"/>
        <end position="66"/>
    </location>
</feature>
<proteinExistence type="predicted"/>
<evidence type="ECO:0000313" key="2">
    <source>
        <dbReference type="EMBL" id="KAL3521058.1"/>
    </source>
</evidence>